<dbReference type="EMBL" id="KB206684">
    <property type="protein sequence ID" value="ELP88933.1"/>
    <property type="molecule type" value="Genomic_DNA"/>
</dbReference>
<dbReference type="OMA" id="GRENHIC"/>
<dbReference type="OrthoDB" id="27510at2759"/>
<dbReference type="GeneID" id="14887981"/>
<dbReference type="KEGG" id="eiv:EIN_489820"/>
<gene>
    <name evidence="2" type="ORF">EIN_489820</name>
</gene>
<dbReference type="AlphaFoldDB" id="A0A0A1U3W4"/>
<feature type="region of interest" description="Disordered" evidence="1">
    <location>
        <begin position="1"/>
        <end position="36"/>
    </location>
</feature>
<dbReference type="RefSeq" id="XP_004255704.1">
    <property type="nucleotide sequence ID" value="XM_004255656.1"/>
</dbReference>
<dbReference type="VEuPathDB" id="AmoebaDB:EIN_489820"/>
<protein>
    <submittedName>
        <fullName evidence="2">Uncharacterized protein</fullName>
    </submittedName>
</protein>
<organism evidence="2 3">
    <name type="scientific">Entamoeba invadens IP1</name>
    <dbReference type="NCBI Taxonomy" id="370355"/>
    <lineage>
        <taxon>Eukaryota</taxon>
        <taxon>Amoebozoa</taxon>
        <taxon>Evosea</taxon>
        <taxon>Archamoebae</taxon>
        <taxon>Mastigamoebida</taxon>
        <taxon>Entamoebidae</taxon>
        <taxon>Entamoeba</taxon>
    </lineage>
</organism>
<accession>A0A0A1U3W4</accession>
<name>A0A0A1U3W4_ENTIV</name>
<keyword evidence="3" id="KW-1185">Reference proteome</keyword>
<evidence type="ECO:0000313" key="2">
    <source>
        <dbReference type="EMBL" id="ELP88933.1"/>
    </source>
</evidence>
<reference evidence="2 3" key="1">
    <citation type="submission" date="2012-10" db="EMBL/GenBank/DDBJ databases">
        <authorList>
            <person name="Zafar N."/>
            <person name="Inman J."/>
            <person name="Hall N."/>
            <person name="Lorenzi H."/>
            <person name="Caler E."/>
        </authorList>
    </citation>
    <scope>NUCLEOTIDE SEQUENCE [LARGE SCALE GENOMIC DNA]</scope>
    <source>
        <strain evidence="2 3">IP1</strain>
    </source>
</reference>
<evidence type="ECO:0000256" key="1">
    <source>
        <dbReference type="SAM" id="MobiDB-lite"/>
    </source>
</evidence>
<sequence>MSVSDSEQSQQNSQEVSGAPQKGGVAGDAQALQPNTQQRYTTEEIVQYLTRLFYIKRIVSEGDFRLIVTTKGDGTTPPPSVLRELNQSIQAYGLEVRRSINQDSGDIVLCLIGTLSDEITCSACIFDQAQQKLKTEIFDTIANNSFSLSVSAIDKELQPIFQRLVELGYLTVVGSQVTFGPLMLVSELNQYELPVCDMCSIPGSVVCFSSISIRLPKKRK</sequence>
<dbReference type="Proteomes" id="UP000014680">
    <property type="component" value="Unassembled WGS sequence"/>
</dbReference>
<proteinExistence type="predicted"/>
<feature type="compositionally biased region" description="Low complexity" evidence="1">
    <location>
        <begin position="1"/>
        <end position="17"/>
    </location>
</feature>
<evidence type="ECO:0000313" key="3">
    <source>
        <dbReference type="Proteomes" id="UP000014680"/>
    </source>
</evidence>